<feature type="compositionally biased region" description="Basic and acidic residues" evidence="1">
    <location>
        <begin position="215"/>
        <end position="236"/>
    </location>
</feature>
<evidence type="ECO:0000256" key="1">
    <source>
        <dbReference type="SAM" id="MobiDB-lite"/>
    </source>
</evidence>
<reference evidence="3" key="1">
    <citation type="submission" date="2022-12" db="EMBL/GenBank/DDBJ databases">
        <authorList>
            <person name="Petersen C."/>
        </authorList>
    </citation>
    <scope>NUCLEOTIDE SEQUENCE</scope>
    <source>
        <strain evidence="3">IBT 17660</strain>
    </source>
</reference>
<dbReference type="Proteomes" id="UP001147760">
    <property type="component" value="Unassembled WGS sequence"/>
</dbReference>
<name>A0A9X0BIN9_9EURO</name>
<proteinExistence type="predicted"/>
<accession>A0A9X0BIN9</accession>
<dbReference type="OrthoDB" id="5423624at2759"/>
<evidence type="ECO:0000256" key="2">
    <source>
        <dbReference type="SAM" id="SignalP"/>
    </source>
</evidence>
<evidence type="ECO:0000313" key="3">
    <source>
        <dbReference type="EMBL" id="KAJ5465956.1"/>
    </source>
</evidence>
<organism evidence="3 4">
    <name type="scientific">Penicillium desertorum</name>
    <dbReference type="NCBI Taxonomy" id="1303715"/>
    <lineage>
        <taxon>Eukaryota</taxon>
        <taxon>Fungi</taxon>
        <taxon>Dikarya</taxon>
        <taxon>Ascomycota</taxon>
        <taxon>Pezizomycotina</taxon>
        <taxon>Eurotiomycetes</taxon>
        <taxon>Eurotiomycetidae</taxon>
        <taxon>Eurotiales</taxon>
        <taxon>Aspergillaceae</taxon>
        <taxon>Penicillium</taxon>
    </lineage>
</organism>
<evidence type="ECO:0000313" key="4">
    <source>
        <dbReference type="Proteomes" id="UP001147760"/>
    </source>
</evidence>
<feature type="region of interest" description="Disordered" evidence="1">
    <location>
        <begin position="434"/>
        <end position="471"/>
    </location>
</feature>
<feature type="chain" id="PRO_5040894794" evidence="2">
    <location>
        <begin position="19"/>
        <end position="471"/>
    </location>
</feature>
<dbReference type="EMBL" id="JAPWDO010000006">
    <property type="protein sequence ID" value="KAJ5465956.1"/>
    <property type="molecule type" value="Genomic_DNA"/>
</dbReference>
<keyword evidence="2" id="KW-0732">Signal</keyword>
<sequence length="471" mass="52514">MLFLRIVAVLTALIPSLALEFPTVRTWDDLVQQDPAVKSVLLYCDLIKEPQSGCASKFLGINKEDGVSTAVAQKAAATCLQRQSLDRTAALMNMFNVDTKKMSNYATGSVLDAPPKNTHWDWSEEARQEAAKRAFESTAKENAERRAIEHSLPQWAKIFKDEHGRADSIIIVTETALDIGLAISAADKARKDPWSVNVPPDRVTPDKATSNAHPPQHDPPQHDPPQHDPPQHDPPQHDPVASETIFKGDAPVDLTDEIIATPILQDEMTRTAMQDCQESVEAELWEEIGSVSIDPNAQTPEEDKDEAEHLMLMGICDKEYYGEKACSKWKNTMQQIPLEPEVKASMDDYIKTHRGCPVNVVSKQDCHRAKQELLKRYAFPDIFVESVKDIFKPGKAIPWLPRADLGLSKAKNDFKPEMPSFKTKEDVPILFSQDGKFIPSKRRPGAGAPLGRHGRGDGSPRAPWRSLRDEL</sequence>
<gene>
    <name evidence="3" type="ORF">N7530_009743</name>
</gene>
<protein>
    <submittedName>
        <fullName evidence="3">Uncharacterized protein</fullName>
    </submittedName>
</protein>
<feature type="signal peptide" evidence="2">
    <location>
        <begin position="1"/>
        <end position="18"/>
    </location>
</feature>
<dbReference type="AlphaFoldDB" id="A0A9X0BIN9"/>
<feature type="region of interest" description="Disordered" evidence="1">
    <location>
        <begin position="188"/>
        <end position="242"/>
    </location>
</feature>
<reference evidence="3" key="2">
    <citation type="journal article" date="2023" name="IMA Fungus">
        <title>Comparative genomic study of the Penicillium genus elucidates a diverse pangenome and 15 lateral gene transfer events.</title>
        <authorList>
            <person name="Petersen C."/>
            <person name="Sorensen T."/>
            <person name="Nielsen M.R."/>
            <person name="Sondergaard T.E."/>
            <person name="Sorensen J.L."/>
            <person name="Fitzpatrick D.A."/>
            <person name="Frisvad J.C."/>
            <person name="Nielsen K.L."/>
        </authorList>
    </citation>
    <scope>NUCLEOTIDE SEQUENCE</scope>
    <source>
        <strain evidence="3">IBT 17660</strain>
    </source>
</reference>
<comment type="caution">
    <text evidence="3">The sequence shown here is derived from an EMBL/GenBank/DDBJ whole genome shotgun (WGS) entry which is preliminary data.</text>
</comment>
<keyword evidence="4" id="KW-1185">Reference proteome</keyword>